<dbReference type="RefSeq" id="WP_267624087.1">
    <property type="nucleotide sequence ID" value="NZ_JAODIW010000008.1"/>
</dbReference>
<evidence type="ECO:0000313" key="1">
    <source>
        <dbReference type="EMBL" id="MFC4358252.1"/>
    </source>
</evidence>
<gene>
    <name evidence="1" type="ORF">ACFO0N_09870</name>
</gene>
<keyword evidence="2" id="KW-1185">Reference proteome</keyword>
<comment type="caution">
    <text evidence="1">The sequence shown here is derived from an EMBL/GenBank/DDBJ whole genome shotgun (WGS) entry which is preliminary data.</text>
</comment>
<dbReference type="EMBL" id="JBHSDS010000006">
    <property type="protein sequence ID" value="MFC4358252.1"/>
    <property type="molecule type" value="Genomic_DNA"/>
</dbReference>
<organism evidence="1 2">
    <name type="scientific">Halobium salinum</name>
    <dbReference type="NCBI Taxonomy" id="1364940"/>
    <lineage>
        <taxon>Archaea</taxon>
        <taxon>Methanobacteriati</taxon>
        <taxon>Methanobacteriota</taxon>
        <taxon>Stenosarchaea group</taxon>
        <taxon>Halobacteria</taxon>
        <taxon>Halobacteriales</taxon>
        <taxon>Haloferacaceae</taxon>
        <taxon>Halobium</taxon>
    </lineage>
</organism>
<name>A0ABD5PBG5_9EURY</name>
<dbReference type="Proteomes" id="UP001595921">
    <property type="component" value="Unassembled WGS sequence"/>
</dbReference>
<sequence>MNEEPIRMFADDAKQYVFEKVIGRRWKPDDREEFTRGDRDG</sequence>
<protein>
    <submittedName>
        <fullName evidence="1">Uncharacterized protein</fullName>
    </submittedName>
</protein>
<proteinExistence type="predicted"/>
<accession>A0ABD5PBG5</accession>
<evidence type="ECO:0000313" key="2">
    <source>
        <dbReference type="Proteomes" id="UP001595921"/>
    </source>
</evidence>
<dbReference type="AlphaFoldDB" id="A0ABD5PBG5"/>
<reference evidence="1 2" key="1">
    <citation type="journal article" date="2019" name="Int. J. Syst. Evol. Microbiol.">
        <title>The Global Catalogue of Microorganisms (GCM) 10K type strain sequencing project: providing services to taxonomists for standard genome sequencing and annotation.</title>
        <authorList>
            <consortium name="The Broad Institute Genomics Platform"/>
            <consortium name="The Broad Institute Genome Sequencing Center for Infectious Disease"/>
            <person name="Wu L."/>
            <person name="Ma J."/>
        </authorList>
    </citation>
    <scope>NUCLEOTIDE SEQUENCE [LARGE SCALE GENOMIC DNA]</scope>
    <source>
        <strain evidence="1 2">CGMCC 1.12553</strain>
    </source>
</reference>